<reference evidence="2" key="1">
    <citation type="submission" date="2022-06" db="EMBL/GenBank/DDBJ databases">
        <title>Gramella sediminis sp. nov., isolated from deep-sea sediment of the Indian Ocean.</title>
        <authorList>
            <person name="Yang L."/>
        </authorList>
    </citation>
    <scope>NUCLEOTIDE SEQUENCE</scope>
    <source>
        <strain evidence="2">HMD3159</strain>
    </source>
</reference>
<comment type="caution">
    <text evidence="2">The sequence shown here is derived from an EMBL/GenBank/DDBJ whole genome shotgun (WGS) entry which is preliminary data.</text>
</comment>
<dbReference type="EMBL" id="JAMSCK010000001">
    <property type="protein sequence ID" value="MCM8568355.1"/>
    <property type="molecule type" value="Genomic_DNA"/>
</dbReference>
<evidence type="ECO:0000313" key="3">
    <source>
        <dbReference type="Proteomes" id="UP001155077"/>
    </source>
</evidence>
<dbReference type="PROSITE" id="PS51257">
    <property type="entry name" value="PROKAR_LIPOPROTEIN"/>
    <property type="match status" value="1"/>
</dbReference>
<evidence type="ECO:0000313" key="2">
    <source>
        <dbReference type="EMBL" id="MCM8568355.1"/>
    </source>
</evidence>
<dbReference type="RefSeq" id="WP_252110749.1">
    <property type="nucleotide sequence ID" value="NZ_JAMSCK010000001.1"/>
</dbReference>
<proteinExistence type="predicted"/>
<name>A0ABT0YY06_9FLAO</name>
<dbReference type="InterPro" id="IPR024311">
    <property type="entry name" value="Lipocalin-like"/>
</dbReference>
<evidence type="ECO:0000259" key="1">
    <source>
        <dbReference type="Pfam" id="PF13648"/>
    </source>
</evidence>
<dbReference type="Pfam" id="PF13648">
    <property type="entry name" value="Lipocalin_4"/>
    <property type="match status" value="1"/>
</dbReference>
<accession>A0ABT0YY06</accession>
<keyword evidence="3" id="KW-1185">Reference proteome</keyword>
<sequence>MKRILILLSVIMLLSCGKNDPIAQLENLNGYWEIRKVELEKDSVMEYGMSQYIDYIEIKDSTGFRKKLQPKFGGGYIETNTAEKITASIENNKLILHYSTPFDNWKEEVLKANGEELVVKNKDEKIYHYRKYTPILTENDEKEKE</sequence>
<gene>
    <name evidence="2" type="ORF">NE848_03135</name>
</gene>
<protein>
    <submittedName>
        <fullName evidence="2">Lipocalin family protein</fullName>
    </submittedName>
</protein>
<organism evidence="2 3">
    <name type="scientific">Gramella jeungdoensis</name>
    <dbReference type="NCBI Taxonomy" id="708091"/>
    <lineage>
        <taxon>Bacteria</taxon>
        <taxon>Pseudomonadati</taxon>
        <taxon>Bacteroidota</taxon>
        <taxon>Flavobacteriia</taxon>
        <taxon>Flavobacteriales</taxon>
        <taxon>Flavobacteriaceae</taxon>
        <taxon>Christiangramia</taxon>
    </lineage>
</organism>
<feature type="domain" description="Lipocalin-like" evidence="1">
    <location>
        <begin position="28"/>
        <end position="119"/>
    </location>
</feature>
<dbReference type="Proteomes" id="UP001155077">
    <property type="component" value="Unassembled WGS sequence"/>
</dbReference>